<dbReference type="InterPro" id="IPR043130">
    <property type="entry name" value="CDP-OH_PTrfase_TM_dom"/>
</dbReference>
<evidence type="ECO:0000256" key="10">
    <source>
        <dbReference type="ARBA" id="ARBA00023264"/>
    </source>
</evidence>
<evidence type="ECO:0000256" key="2">
    <source>
        <dbReference type="ARBA" id="ARBA00010441"/>
    </source>
</evidence>
<evidence type="ECO:0000256" key="9">
    <source>
        <dbReference type="ARBA" id="ARBA00023209"/>
    </source>
</evidence>
<keyword evidence="4 11" id="KW-0808">Transferase</keyword>
<keyword evidence="3" id="KW-0444">Lipid biosynthesis</keyword>
<protein>
    <submittedName>
        <fullName evidence="13">CDP-alcohol phosphatidyltransferase family protein</fullName>
    </submittedName>
</protein>
<evidence type="ECO:0000256" key="11">
    <source>
        <dbReference type="RuleBase" id="RU003750"/>
    </source>
</evidence>
<feature type="transmembrane region" description="Helical" evidence="12">
    <location>
        <begin position="227"/>
        <end position="249"/>
    </location>
</feature>
<accession>A0A538TH70</accession>
<evidence type="ECO:0000313" key="13">
    <source>
        <dbReference type="EMBL" id="TMQ62969.1"/>
    </source>
</evidence>
<dbReference type="InterPro" id="IPR048254">
    <property type="entry name" value="CDP_ALCOHOL_P_TRANSF_CS"/>
</dbReference>
<keyword evidence="10" id="KW-1208">Phospholipid metabolism</keyword>
<dbReference type="Gene3D" id="1.20.120.1760">
    <property type="match status" value="1"/>
</dbReference>
<feature type="transmembrane region" description="Helical" evidence="12">
    <location>
        <begin position="44"/>
        <end position="67"/>
    </location>
</feature>
<comment type="similarity">
    <text evidence="2 11">Belongs to the CDP-alcohol phosphatidyltransferase class-I family.</text>
</comment>
<comment type="caution">
    <text evidence="13">The sequence shown here is derived from an EMBL/GenBank/DDBJ whole genome shotgun (WGS) entry which is preliminary data.</text>
</comment>
<feature type="transmembrane region" description="Helical" evidence="12">
    <location>
        <begin position="109"/>
        <end position="131"/>
    </location>
</feature>
<organism evidence="13 14">
    <name type="scientific">Eiseniibacteriota bacterium</name>
    <dbReference type="NCBI Taxonomy" id="2212470"/>
    <lineage>
        <taxon>Bacteria</taxon>
        <taxon>Candidatus Eiseniibacteriota</taxon>
    </lineage>
</organism>
<keyword evidence="8 12" id="KW-0472">Membrane</keyword>
<dbReference type="Proteomes" id="UP000317691">
    <property type="component" value="Unassembled WGS sequence"/>
</dbReference>
<evidence type="ECO:0000256" key="5">
    <source>
        <dbReference type="ARBA" id="ARBA00022692"/>
    </source>
</evidence>
<dbReference type="GO" id="GO:0043337">
    <property type="term" value="F:cardiolipin synthase (CMP-forming)"/>
    <property type="evidence" value="ECO:0007669"/>
    <property type="project" value="TreeGrafter"/>
</dbReference>
<dbReference type="AlphaFoldDB" id="A0A538TH70"/>
<dbReference type="Pfam" id="PF01066">
    <property type="entry name" value="CDP-OH_P_transf"/>
    <property type="match status" value="1"/>
</dbReference>
<dbReference type="PANTHER" id="PTHR14269">
    <property type="entry name" value="CDP-DIACYLGLYCEROL--GLYCEROL-3-PHOSPHATE 3-PHOSPHATIDYLTRANSFERASE-RELATED"/>
    <property type="match status" value="1"/>
</dbReference>
<comment type="subcellular location">
    <subcellularLocation>
        <location evidence="1">Membrane</location>
        <topology evidence="1">Multi-pass membrane protein</topology>
    </subcellularLocation>
</comment>
<keyword evidence="5 12" id="KW-0812">Transmembrane</keyword>
<proteinExistence type="inferred from homology"/>
<evidence type="ECO:0000313" key="14">
    <source>
        <dbReference type="Proteomes" id="UP000317691"/>
    </source>
</evidence>
<reference evidence="13 14" key="1">
    <citation type="journal article" date="2019" name="Nat. Microbiol.">
        <title>Mediterranean grassland soil C-N compound turnover is dependent on rainfall and depth, and is mediated by genomically divergent microorganisms.</title>
        <authorList>
            <person name="Diamond S."/>
            <person name="Andeer P.F."/>
            <person name="Li Z."/>
            <person name="Crits-Christoph A."/>
            <person name="Burstein D."/>
            <person name="Anantharaman K."/>
            <person name="Lane K.R."/>
            <person name="Thomas B.C."/>
            <person name="Pan C."/>
            <person name="Northen T.R."/>
            <person name="Banfield J.F."/>
        </authorList>
    </citation>
    <scope>NUCLEOTIDE SEQUENCE [LARGE SCALE GENOMIC DNA]</scope>
    <source>
        <strain evidence="13">WS_9</strain>
    </source>
</reference>
<sequence length="311" mass="33793">MFAEDLLRDVRRAGFAPTAIATYVRRIGARAVGRLPRNVELVRSVAATALVLFAIQFCGALLLSWAFGRRTGVSYLISSSAVLLFVSFWILTHLGLMHATRDDRPMRRIPFPVALTMLRLVSIPAIVLLIRDGAWPVVVWLYAASASTDVIDGVMARAFGSESRIGSVLDPLVDIAFNSSVFVALASARELPWWVAGLMLGRYALLVAGTFYLYVFRGPVRIQPTAFGKLTGVLTTVLLGLLLLGLASWSDATRGRLKEVFDVGLGVLAFATIIQVVFIGLANQKALEREPAAEEAPRAGKVVGDVRWPRG</sequence>
<evidence type="ECO:0000256" key="6">
    <source>
        <dbReference type="ARBA" id="ARBA00022989"/>
    </source>
</evidence>
<keyword evidence="9" id="KW-0594">Phospholipid biosynthesis</keyword>
<dbReference type="GO" id="GO:0016020">
    <property type="term" value="C:membrane"/>
    <property type="evidence" value="ECO:0007669"/>
    <property type="project" value="UniProtKB-SubCell"/>
</dbReference>
<keyword evidence="6 12" id="KW-1133">Transmembrane helix</keyword>
<dbReference type="EMBL" id="VBOZ01000034">
    <property type="protein sequence ID" value="TMQ62969.1"/>
    <property type="molecule type" value="Genomic_DNA"/>
</dbReference>
<evidence type="ECO:0000256" key="4">
    <source>
        <dbReference type="ARBA" id="ARBA00022679"/>
    </source>
</evidence>
<evidence type="ECO:0000256" key="8">
    <source>
        <dbReference type="ARBA" id="ARBA00023136"/>
    </source>
</evidence>
<gene>
    <name evidence="13" type="ORF">E6K79_11180</name>
</gene>
<dbReference type="InterPro" id="IPR050324">
    <property type="entry name" value="CDP-alcohol_PTase-I"/>
</dbReference>
<dbReference type="GO" id="GO:0032049">
    <property type="term" value="P:cardiolipin biosynthetic process"/>
    <property type="evidence" value="ECO:0007669"/>
    <property type="project" value="TreeGrafter"/>
</dbReference>
<feature type="transmembrane region" description="Helical" evidence="12">
    <location>
        <begin position="73"/>
        <end position="97"/>
    </location>
</feature>
<feature type="transmembrane region" description="Helical" evidence="12">
    <location>
        <begin position="193"/>
        <end position="215"/>
    </location>
</feature>
<name>A0A538TH70_UNCEI</name>
<evidence type="ECO:0000256" key="3">
    <source>
        <dbReference type="ARBA" id="ARBA00022516"/>
    </source>
</evidence>
<evidence type="ECO:0000256" key="1">
    <source>
        <dbReference type="ARBA" id="ARBA00004141"/>
    </source>
</evidence>
<feature type="transmembrane region" description="Helical" evidence="12">
    <location>
        <begin position="261"/>
        <end position="282"/>
    </location>
</feature>
<feature type="transmembrane region" description="Helical" evidence="12">
    <location>
        <begin position="137"/>
        <end position="156"/>
    </location>
</feature>
<dbReference type="InterPro" id="IPR000462">
    <property type="entry name" value="CDP-OH_P_trans"/>
</dbReference>
<evidence type="ECO:0000256" key="7">
    <source>
        <dbReference type="ARBA" id="ARBA00023098"/>
    </source>
</evidence>
<dbReference type="PROSITE" id="PS00379">
    <property type="entry name" value="CDP_ALCOHOL_P_TRANSF"/>
    <property type="match status" value="1"/>
</dbReference>
<keyword evidence="7" id="KW-0443">Lipid metabolism</keyword>
<evidence type="ECO:0000256" key="12">
    <source>
        <dbReference type="SAM" id="Phobius"/>
    </source>
</evidence>
<dbReference type="PANTHER" id="PTHR14269:SF60">
    <property type="entry name" value="CARDIOLIPIN SYNTHASE (CMP-FORMING)"/>
    <property type="match status" value="1"/>
</dbReference>